<dbReference type="RefSeq" id="XP_007515377.1">
    <property type="nucleotide sequence ID" value="XM_007515315.1"/>
</dbReference>
<reference evidence="1 2" key="1">
    <citation type="submission" date="2011-10" db="EMBL/GenBank/DDBJ databases">
        <authorList>
            <person name="Genoscope - CEA"/>
        </authorList>
    </citation>
    <scope>NUCLEOTIDE SEQUENCE [LARGE SCALE GENOMIC DNA]</scope>
    <source>
        <strain evidence="1 2">RCC 1105</strain>
    </source>
</reference>
<sequence>MRLRFSSNELRGALYSFLMQQRHVYNCQRILPVIRKETDVLKLANVLFESNYEDVDDLCLATALSFRARLFANALSENIVLRLLSHDITKINAPTKLARLCQYFVVRMKLTRGVLDVEEVMEQSDIKFDRVMIEGKLKKKRKRKKKAECASAENNKPSWRIDGEPMVISVKSDLVDRILERYIA</sequence>
<protein>
    <submittedName>
        <fullName evidence="1">Uncharacterized protein</fullName>
    </submittedName>
</protein>
<dbReference type="Proteomes" id="UP000198341">
    <property type="component" value="Chromosome 1"/>
</dbReference>
<dbReference type="AlphaFoldDB" id="K8E9D0"/>
<proteinExistence type="predicted"/>
<evidence type="ECO:0000313" key="1">
    <source>
        <dbReference type="EMBL" id="CCO14256.1"/>
    </source>
</evidence>
<keyword evidence="2" id="KW-1185">Reference proteome</keyword>
<name>K8E9D0_9CHLO</name>
<dbReference type="KEGG" id="bpg:Bathy01g07400"/>
<dbReference type="GeneID" id="19018474"/>
<accession>K8E9D0</accession>
<evidence type="ECO:0000313" key="2">
    <source>
        <dbReference type="Proteomes" id="UP000198341"/>
    </source>
</evidence>
<gene>
    <name evidence="1" type="ORF">Bathy01g07400</name>
</gene>
<organism evidence="1 2">
    <name type="scientific">Bathycoccus prasinos</name>
    <dbReference type="NCBI Taxonomy" id="41875"/>
    <lineage>
        <taxon>Eukaryota</taxon>
        <taxon>Viridiplantae</taxon>
        <taxon>Chlorophyta</taxon>
        <taxon>Mamiellophyceae</taxon>
        <taxon>Mamiellales</taxon>
        <taxon>Bathycoccaceae</taxon>
        <taxon>Bathycoccus</taxon>
    </lineage>
</organism>
<dbReference type="EMBL" id="FO082278">
    <property type="protein sequence ID" value="CCO14256.1"/>
    <property type="molecule type" value="Genomic_DNA"/>
</dbReference>